<protein>
    <submittedName>
        <fullName evidence="1">Uncharacterized protein</fullName>
    </submittedName>
</protein>
<dbReference type="EMBL" id="BSYO01000025">
    <property type="protein sequence ID" value="GMH22895.1"/>
    <property type="molecule type" value="Genomic_DNA"/>
</dbReference>
<sequence length="257" mass="26535">MATGSNQPLIEAVVSAPPTLVVGDGKSVVSSPSATGGGCDLLVECPFSGAQLESNGPPHSKPVVFQTIKNADHADDPGVAGCESGVIPRVNVHAVTSWDQAGLDFGLGPKLPVTPSKCDSENAENLVDAVTDLVAGLPRITSCPTKLQQLVMDAPPFPIADTIETLNCECRGNGYTTGAELPELLASKTPAPPGPESQDPLAPNACSPSAGIGIQMRVSEGFGCLDGPIDVQLDPSSRFDVLSCCEMIGWLFRSSRE</sequence>
<evidence type="ECO:0000313" key="2">
    <source>
        <dbReference type="Proteomes" id="UP001279734"/>
    </source>
</evidence>
<gene>
    <name evidence="1" type="ORF">Nepgr_024738</name>
</gene>
<evidence type="ECO:0000313" key="1">
    <source>
        <dbReference type="EMBL" id="GMH22895.1"/>
    </source>
</evidence>
<comment type="caution">
    <text evidence="1">The sequence shown here is derived from an EMBL/GenBank/DDBJ whole genome shotgun (WGS) entry which is preliminary data.</text>
</comment>
<dbReference type="AlphaFoldDB" id="A0AAD3T3T9"/>
<dbReference type="Proteomes" id="UP001279734">
    <property type="component" value="Unassembled WGS sequence"/>
</dbReference>
<proteinExistence type="predicted"/>
<reference evidence="1" key="1">
    <citation type="submission" date="2023-05" db="EMBL/GenBank/DDBJ databases">
        <title>Nepenthes gracilis genome sequencing.</title>
        <authorList>
            <person name="Fukushima K."/>
        </authorList>
    </citation>
    <scope>NUCLEOTIDE SEQUENCE</scope>
    <source>
        <strain evidence="1">SING2019-196</strain>
    </source>
</reference>
<organism evidence="1 2">
    <name type="scientific">Nepenthes gracilis</name>
    <name type="common">Slender pitcher plant</name>
    <dbReference type="NCBI Taxonomy" id="150966"/>
    <lineage>
        <taxon>Eukaryota</taxon>
        <taxon>Viridiplantae</taxon>
        <taxon>Streptophyta</taxon>
        <taxon>Embryophyta</taxon>
        <taxon>Tracheophyta</taxon>
        <taxon>Spermatophyta</taxon>
        <taxon>Magnoliopsida</taxon>
        <taxon>eudicotyledons</taxon>
        <taxon>Gunneridae</taxon>
        <taxon>Pentapetalae</taxon>
        <taxon>Caryophyllales</taxon>
        <taxon>Nepenthaceae</taxon>
        <taxon>Nepenthes</taxon>
    </lineage>
</organism>
<keyword evidence="2" id="KW-1185">Reference proteome</keyword>
<name>A0AAD3T3T9_NEPGR</name>
<accession>A0AAD3T3T9</accession>